<accession>A0ACC2X9A6</accession>
<dbReference type="Proteomes" id="UP001234202">
    <property type="component" value="Unassembled WGS sequence"/>
</dbReference>
<gene>
    <name evidence="1" type="ORF">QFC24_005453</name>
</gene>
<name>A0ACC2X9A6_9TREE</name>
<evidence type="ECO:0000313" key="1">
    <source>
        <dbReference type="EMBL" id="KAJ9119970.1"/>
    </source>
</evidence>
<organism evidence="1 2">
    <name type="scientific">Naganishia onofrii</name>
    <dbReference type="NCBI Taxonomy" id="1851511"/>
    <lineage>
        <taxon>Eukaryota</taxon>
        <taxon>Fungi</taxon>
        <taxon>Dikarya</taxon>
        <taxon>Basidiomycota</taxon>
        <taxon>Agaricomycotina</taxon>
        <taxon>Tremellomycetes</taxon>
        <taxon>Filobasidiales</taxon>
        <taxon>Filobasidiaceae</taxon>
        <taxon>Naganishia</taxon>
    </lineage>
</organism>
<keyword evidence="2" id="KW-1185">Reference proteome</keyword>
<dbReference type="EMBL" id="JASBWV010000022">
    <property type="protein sequence ID" value="KAJ9119970.1"/>
    <property type="molecule type" value="Genomic_DNA"/>
</dbReference>
<proteinExistence type="predicted"/>
<comment type="caution">
    <text evidence="1">The sequence shown here is derived from an EMBL/GenBank/DDBJ whole genome shotgun (WGS) entry which is preliminary data.</text>
</comment>
<sequence>MNLLSLPAEVLEMVLCALNEPEMPITHWHRLPASTTGICDVDKIIAQDHDDVYPIWREWKRDLLALGSVCKGLRRSIFVRFWLENILLDWSEKELRRMGSMISEATRAKVQTLTLQTNCHDTNFKPRLVDYVKFFPNLREIKIALIAGDRPGSARFRTSKDTIGPYGELSTHQPSRKSSPNTSVERSSLQSINLTIGGSRESSTERGHESEVNAWVQKFRSSDQLRQVGITKLDHFHLELALGSDKFKEHHWNDFLPRLSLACSIPARKVSICFKFTFRGEVERFLVCLLPVLLARLFANPMTYEAPHQQKVLFLAIANWPSEIEGVSFCLSLEDYAPGNYQDILDMVVINNDGSVDLSMNGCLPSKTEMDRFIHEIRDHRPRLQQFNLTMYVAHPESPIQPKLFEYKYTATVGASLDDGTTGTLRIKVDQAALDDLDQLPAHIDDADSEEGFEDSEGPEEEEEAGDSFETIMMCWKLMTMIKSMSAAAHLGFDEFDDDLDSWEEDELEYYQETVYLEMMFIKCVESVMMAVREHDFDSDSNSDTDEDGSSSS</sequence>
<protein>
    <submittedName>
        <fullName evidence="1">Uncharacterized protein</fullName>
    </submittedName>
</protein>
<reference evidence="1" key="1">
    <citation type="submission" date="2023-04" db="EMBL/GenBank/DDBJ databases">
        <title>Draft Genome sequencing of Naganishia species isolated from polar environments using Oxford Nanopore Technology.</title>
        <authorList>
            <person name="Leo P."/>
            <person name="Venkateswaran K."/>
        </authorList>
    </citation>
    <scope>NUCLEOTIDE SEQUENCE</scope>
    <source>
        <strain evidence="1">DBVPG 5303</strain>
    </source>
</reference>
<evidence type="ECO:0000313" key="2">
    <source>
        <dbReference type="Proteomes" id="UP001234202"/>
    </source>
</evidence>